<feature type="non-terminal residue" evidence="1">
    <location>
        <position position="76"/>
    </location>
</feature>
<sequence>MAEGESIRTHISEFVILLNDLKNLKAEISDEDLAMLLLYSLPSSYKTFRETQIYGRDHLPIEDVKMNILSKDKLDN</sequence>
<dbReference type="Pfam" id="PF14223">
    <property type="entry name" value="Retrotran_gag_2"/>
    <property type="match status" value="1"/>
</dbReference>
<organism evidence="1 2">
    <name type="scientific">Gossypium gossypioides</name>
    <name type="common">Mexican cotton</name>
    <name type="synonym">Selera gossypioides</name>
    <dbReference type="NCBI Taxonomy" id="34282"/>
    <lineage>
        <taxon>Eukaryota</taxon>
        <taxon>Viridiplantae</taxon>
        <taxon>Streptophyta</taxon>
        <taxon>Embryophyta</taxon>
        <taxon>Tracheophyta</taxon>
        <taxon>Spermatophyta</taxon>
        <taxon>Magnoliopsida</taxon>
        <taxon>eudicotyledons</taxon>
        <taxon>Gunneridae</taxon>
        <taxon>Pentapetalae</taxon>
        <taxon>rosids</taxon>
        <taxon>malvids</taxon>
        <taxon>Malvales</taxon>
        <taxon>Malvaceae</taxon>
        <taxon>Malvoideae</taxon>
        <taxon>Gossypium</taxon>
    </lineage>
</organism>
<evidence type="ECO:0008006" key="3">
    <source>
        <dbReference type="Google" id="ProtNLM"/>
    </source>
</evidence>
<comment type="caution">
    <text evidence="1">The sequence shown here is derived from an EMBL/GenBank/DDBJ whole genome shotgun (WGS) entry which is preliminary data.</text>
</comment>
<keyword evidence="2" id="KW-1185">Reference proteome</keyword>
<protein>
    <recommendedName>
        <fullName evidence="3">Retrovirus-related Pol polyprotein from transposon TNT 1-94</fullName>
    </recommendedName>
</protein>
<proteinExistence type="predicted"/>
<dbReference type="OrthoDB" id="995288at2759"/>
<name>A0A7J9CQ85_GOSGO</name>
<evidence type="ECO:0000313" key="2">
    <source>
        <dbReference type="Proteomes" id="UP000593579"/>
    </source>
</evidence>
<reference evidence="1 2" key="1">
    <citation type="journal article" date="2019" name="Genome Biol. Evol.">
        <title>Insights into the evolution of the New World diploid cottons (Gossypium, subgenus Houzingenia) based on genome sequencing.</title>
        <authorList>
            <person name="Grover C.E."/>
            <person name="Arick M.A. 2nd"/>
            <person name="Thrash A."/>
            <person name="Conover J.L."/>
            <person name="Sanders W.S."/>
            <person name="Peterson D.G."/>
            <person name="Frelichowski J.E."/>
            <person name="Scheffler J.A."/>
            <person name="Scheffler B.E."/>
            <person name="Wendel J.F."/>
        </authorList>
    </citation>
    <scope>NUCLEOTIDE SEQUENCE [LARGE SCALE GENOMIC DNA]</scope>
    <source>
        <strain evidence="1">5</strain>
        <tissue evidence="1">Leaf</tissue>
    </source>
</reference>
<evidence type="ECO:0000313" key="1">
    <source>
        <dbReference type="EMBL" id="MBA0750670.1"/>
    </source>
</evidence>
<dbReference type="Proteomes" id="UP000593579">
    <property type="component" value="Unassembled WGS sequence"/>
</dbReference>
<gene>
    <name evidence="1" type="ORF">Gogos_002073</name>
</gene>
<dbReference type="EMBL" id="JABEZY010000012">
    <property type="protein sequence ID" value="MBA0750670.1"/>
    <property type="molecule type" value="Genomic_DNA"/>
</dbReference>
<accession>A0A7J9CQ85</accession>
<dbReference type="AlphaFoldDB" id="A0A7J9CQ85"/>